<dbReference type="AlphaFoldDB" id="K3UBR9"/>
<name>K3UBR9_FUSPC</name>
<dbReference type="Proteomes" id="UP000007978">
    <property type="component" value="Chromosome 3"/>
</dbReference>
<keyword evidence="3" id="KW-1185">Reference proteome</keyword>
<sequence>MSNSQDSASTISDGAATTAASTTDLSSSIVDTSSETSTVPEDITTTAIPTTSAESITAVEETTTATTEAAVVTGFLVNSGFDDTDTIQPWGYTPRAFTCVYKQNHIDRGRLALLLGFDCQASSSTLWVDTITFAKQ</sequence>
<dbReference type="EMBL" id="AFNW01000381">
    <property type="protein sequence ID" value="EKJ68861.1"/>
    <property type="molecule type" value="Genomic_DNA"/>
</dbReference>
<dbReference type="GeneID" id="20369598"/>
<comment type="caution">
    <text evidence="2">The sequence shown here is derived from an EMBL/GenBank/DDBJ whole genome shotgun (WGS) entry which is preliminary data.</text>
</comment>
<feature type="region of interest" description="Disordered" evidence="1">
    <location>
        <begin position="22"/>
        <end position="56"/>
    </location>
</feature>
<dbReference type="OrthoDB" id="5106681at2759"/>
<protein>
    <submittedName>
        <fullName evidence="2">Uncharacterized protein</fullName>
    </submittedName>
</protein>
<dbReference type="RefSeq" id="XP_009262373.1">
    <property type="nucleotide sequence ID" value="XM_009264098.1"/>
</dbReference>
<evidence type="ECO:0000256" key="1">
    <source>
        <dbReference type="SAM" id="MobiDB-lite"/>
    </source>
</evidence>
<gene>
    <name evidence="2" type="ORF">FPSE_10981</name>
</gene>
<accession>K3UBR9</accession>
<evidence type="ECO:0000313" key="3">
    <source>
        <dbReference type="Proteomes" id="UP000007978"/>
    </source>
</evidence>
<organism evidence="2 3">
    <name type="scientific">Fusarium pseudograminearum (strain CS3096)</name>
    <name type="common">Wheat and barley crown-rot fungus</name>
    <dbReference type="NCBI Taxonomy" id="1028729"/>
    <lineage>
        <taxon>Eukaryota</taxon>
        <taxon>Fungi</taxon>
        <taxon>Dikarya</taxon>
        <taxon>Ascomycota</taxon>
        <taxon>Pezizomycotina</taxon>
        <taxon>Sordariomycetes</taxon>
        <taxon>Hypocreomycetidae</taxon>
        <taxon>Hypocreales</taxon>
        <taxon>Nectriaceae</taxon>
        <taxon>Fusarium</taxon>
    </lineage>
</organism>
<feature type="compositionally biased region" description="Low complexity" evidence="1">
    <location>
        <begin position="22"/>
        <end position="39"/>
    </location>
</feature>
<evidence type="ECO:0000313" key="2">
    <source>
        <dbReference type="EMBL" id="EKJ68861.1"/>
    </source>
</evidence>
<proteinExistence type="predicted"/>
<dbReference type="KEGG" id="fpu:FPSE_10981"/>
<dbReference type="HOGENOM" id="CLU_1875551_0_0_1"/>
<reference evidence="2 3" key="1">
    <citation type="journal article" date="2012" name="PLoS Pathog.">
        <title>Comparative pathogenomics reveals horizontally acquired novel virulence genes in fungi infecting cereal hosts.</title>
        <authorList>
            <person name="Gardiner D.M."/>
            <person name="McDonald M.C."/>
            <person name="Covarelli L."/>
            <person name="Solomon P.S."/>
            <person name="Rusu A.G."/>
            <person name="Marshall M."/>
            <person name="Kazan K."/>
            <person name="Chakraborty S."/>
            <person name="McDonald B.A."/>
            <person name="Manners J.M."/>
        </authorList>
    </citation>
    <scope>NUCLEOTIDE SEQUENCE [LARGE SCALE GENOMIC DNA]</scope>
    <source>
        <strain evidence="2 3">CS3096</strain>
    </source>
</reference>